<dbReference type="GO" id="GO:0016121">
    <property type="term" value="P:carotene catabolic process"/>
    <property type="evidence" value="ECO:0007669"/>
    <property type="project" value="TreeGrafter"/>
</dbReference>
<reference evidence="6" key="1">
    <citation type="submission" date="2020-05" db="EMBL/GenBank/DDBJ databases">
        <authorList>
            <person name="Chiriac C."/>
            <person name="Salcher M."/>
            <person name="Ghai R."/>
            <person name="Kavagutti S V."/>
        </authorList>
    </citation>
    <scope>NUCLEOTIDE SEQUENCE</scope>
</reference>
<protein>
    <submittedName>
        <fullName evidence="6">Unannotated protein</fullName>
    </submittedName>
</protein>
<gene>
    <name evidence="6" type="ORF">UFOPK3402_01937</name>
</gene>
<comment type="cofactor">
    <cofactor evidence="1">
        <name>Fe(2+)</name>
        <dbReference type="ChEBI" id="CHEBI:29033"/>
    </cofactor>
</comment>
<dbReference type="GO" id="GO:0046872">
    <property type="term" value="F:metal ion binding"/>
    <property type="evidence" value="ECO:0007669"/>
    <property type="project" value="UniProtKB-KW"/>
</dbReference>
<dbReference type="PANTHER" id="PTHR10543">
    <property type="entry name" value="BETA-CAROTENE DIOXYGENASE"/>
    <property type="match status" value="1"/>
</dbReference>
<keyword evidence="3" id="KW-0479">Metal-binding</keyword>
<keyword evidence="4" id="KW-0560">Oxidoreductase</keyword>
<dbReference type="PANTHER" id="PTHR10543:SF89">
    <property type="entry name" value="CAROTENOID 9,10(9',10')-CLEAVAGE DIOXYGENASE 1"/>
    <property type="match status" value="1"/>
</dbReference>
<evidence type="ECO:0000256" key="1">
    <source>
        <dbReference type="ARBA" id="ARBA00001954"/>
    </source>
</evidence>
<evidence type="ECO:0000256" key="3">
    <source>
        <dbReference type="ARBA" id="ARBA00022723"/>
    </source>
</evidence>
<name>A0A6J7F099_9ZZZZ</name>
<evidence type="ECO:0000256" key="5">
    <source>
        <dbReference type="ARBA" id="ARBA00023004"/>
    </source>
</evidence>
<dbReference type="Pfam" id="PF03055">
    <property type="entry name" value="RPE65"/>
    <property type="match status" value="1"/>
</dbReference>
<dbReference type="EMBL" id="CAFBLS010000320">
    <property type="protein sequence ID" value="CAB4886620.1"/>
    <property type="molecule type" value="Genomic_DNA"/>
</dbReference>
<organism evidence="6">
    <name type="scientific">freshwater metagenome</name>
    <dbReference type="NCBI Taxonomy" id="449393"/>
    <lineage>
        <taxon>unclassified sequences</taxon>
        <taxon>metagenomes</taxon>
        <taxon>ecological metagenomes</taxon>
    </lineage>
</organism>
<keyword evidence="5" id="KW-0408">Iron</keyword>
<evidence type="ECO:0000313" key="6">
    <source>
        <dbReference type="EMBL" id="CAB4886620.1"/>
    </source>
</evidence>
<proteinExistence type="inferred from homology"/>
<evidence type="ECO:0000256" key="4">
    <source>
        <dbReference type="ARBA" id="ARBA00023002"/>
    </source>
</evidence>
<sequence>MTEWASCRISGRLPSGMTGTYFRIGPHPAPGSEPRRWGAYPGLLHAIRLDAEGRAFQASSRMGVDDGPSANVLVDGSDLIGAGETGPVWSIDRDRLSAAARPLTGGRATTVPHAHPDNSGRLVVTAVTEADAVVSAWSWESGEWRARRLVEVPDRSFLHDAQIVDDHLVLGLHPLRHSPRGLRWDIAKESSVWLIARLDSHEPPALVSSAPCFVWHGGIASHDAHAIVLRAPVRPTPGLAPDELVLAPEVVPGVREWRIDRDRGTATERQLTDEPCDFPVEFDGDLLVALAGDFAGGPDYTRCRGLARVGSGGEIDRRIHPDGSFGGEFRPVSTDEGEVLVGLIAWPGASELLILDPSDLSADPIARVHIPFGIPAGLHSAWLAAG</sequence>
<comment type="similarity">
    <text evidence="2">Belongs to the carotenoid oxygenase family.</text>
</comment>
<dbReference type="GO" id="GO:0010436">
    <property type="term" value="F:carotenoid dioxygenase activity"/>
    <property type="evidence" value="ECO:0007669"/>
    <property type="project" value="TreeGrafter"/>
</dbReference>
<evidence type="ECO:0000256" key="2">
    <source>
        <dbReference type="ARBA" id="ARBA00006787"/>
    </source>
</evidence>
<dbReference type="AlphaFoldDB" id="A0A6J7F099"/>
<accession>A0A6J7F099</accession>
<dbReference type="InterPro" id="IPR004294">
    <property type="entry name" value="Carotenoid_Oase"/>
</dbReference>